<organism evidence="1 2">
    <name type="scientific">Aspergillus caelatus</name>
    <dbReference type="NCBI Taxonomy" id="61420"/>
    <lineage>
        <taxon>Eukaryota</taxon>
        <taxon>Fungi</taxon>
        <taxon>Dikarya</taxon>
        <taxon>Ascomycota</taxon>
        <taxon>Pezizomycotina</taxon>
        <taxon>Eurotiomycetes</taxon>
        <taxon>Eurotiomycetidae</taxon>
        <taxon>Eurotiales</taxon>
        <taxon>Aspergillaceae</taxon>
        <taxon>Aspergillus</taxon>
        <taxon>Aspergillus subgen. Circumdati</taxon>
    </lineage>
</organism>
<keyword evidence="2" id="KW-1185">Reference proteome</keyword>
<dbReference type="RefSeq" id="XP_031931228.1">
    <property type="nucleotide sequence ID" value="XM_032076881.1"/>
</dbReference>
<dbReference type="Proteomes" id="UP000326268">
    <property type="component" value="Unassembled WGS sequence"/>
</dbReference>
<dbReference type="AlphaFoldDB" id="A0A5N7AE57"/>
<gene>
    <name evidence="1" type="ORF">BDV27DRAFT_53665</name>
</gene>
<sequence length="87" mass="9857">MRPLPCGCWYCSQPLSIGYFDHHRSLPRGCLEPRINLLFLPYIGGYLTLYPGRALIGDLSCALMAYNPKDRARTLVVGFKRKVGPDR</sequence>
<reference evidence="1 2" key="1">
    <citation type="submission" date="2019-04" db="EMBL/GenBank/DDBJ databases">
        <title>Friends and foes A comparative genomics studyof 23 Aspergillus species from section Flavi.</title>
        <authorList>
            <consortium name="DOE Joint Genome Institute"/>
            <person name="Kjaerbolling I."/>
            <person name="Vesth T."/>
            <person name="Frisvad J.C."/>
            <person name="Nybo J.L."/>
            <person name="Theobald S."/>
            <person name="Kildgaard S."/>
            <person name="Isbrandt T."/>
            <person name="Kuo A."/>
            <person name="Sato A."/>
            <person name="Lyhne E.K."/>
            <person name="Kogle M.E."/>
            <person name="Wiebenga A."/>
            <person name="Kun R.S."/>
            <person name="Lubbers R.J."/>
            <person name="Makela M.R."/>
            <person name="Barry K."/>
            <person name="Chovatia M."/>
            <person name="Clum A."/>
            <person name="Daum C."/>
            <person name="Haridas S."/>
            <person name="He G."/>
            <person name="LaButti K."/>
            <person name="Lipzen A."/>
            <person name="Mondo S."/>
            <person name="Riley R."/>
            <person name="Salamov A."/>
            <person name="Simmons B.A."/>
            <person name="Magnuson J.K."/>
            <person name="Henrissat B."/>
            <person name="Mortensen U.H."/>
            <person name="Larsen T.O."/>
            <person name="Devries R.P."/>
            <person name="Grigoriev I.V."/>
            <person name="Machida M."/>
            <person name="Baker S.E."/>
            <person name="Andersen M.R."/>
        </authorList>
    </citation>
    <scope>NUCLEOTIDE SEQUENCE [LARGE SCALE GENOMIC DNA]</scope>
    <source>
        <strain evidence="1 2">CBS 763.97</strain>
    </source>
</reference>
<evidence type="ECO:0000313" key="2">
    <source>
        <dbReference type="Proteomes" id="UP000326268"/>
    </source>
</evidence>
<dbReference type="GeneID" id="43661327"/>
<dbReference type="EMBL" id="ML737588">
    <property type="protein sequence ID" value="KAE8368147.1"/>
    <property type="molecule type" value="Genomic_DNA"/>
</dbReference>
<name>A0A5N7AE57_9EURO</name>
<proteinExistence type="predicted"/>
<evidence type="ECO:0000313" key="1">
    <source>
        <dbReference type="EMBL" id="KAE8368147.1"/>
    </source>
</evidence>
<protein>
    <submittedName>
        <fullName evidence="1">Uncharacterized protein</fullName>
    </submittedName>
</protein>
<accession>A0A5N7AE57</accession>